<sequence length="433" mass="49240">MPARHQIFEQLRQELVAIPVVDTHDHIRPRDTFERPFTVSALLRNTYVNRCLRVADGSANGIPLRRDSIVVEDSWKATKEIVERVKLTSFYRWLLRGLVDLYDLPSAELDEIAWKRLSVELARRYTDPDWQRTVLDRARIQTVIWDPFWKAGTWSVPEVRFRPSLRISSSLAAFHPDASDYEGCNLIRDWSQTFNVTVDSLTDLEDLIERVLAENLRAGCRSLKSPIAYERTLAVGPTSRATASGIFGTSPASISADRRLAFGDYVIHFCLERAREHGLIVQVHTGLARLSDSNPLLLARLLEEYPDVTFDVFHGGYPWVHEVGALAQNYPNVRLNLVWLPQLSTEAAIQALKEWFQVVPQLDRICWGADSWTVEEMYGGLQAAKFVLARALADLVDEEYMSLDDAVTAAQSVLYRGGAKIYGVERERVPDTR</sequence>
<dbReference type="GO" id="GO:0016787">
    <property type="term" value="F:hydrolase activity"/>
    <property type="evidence" value="ECO:0007669"/>
    <property type="project" value="InterPro"/>
</dbReference>
<accession>A0A537LLY2</accession>
<dbReference type="Gene3D" id="3.20.20.140">
    <property type="entry name" value="Metal-dependent hydrolases"/>
    <property type="match status" value="1"/>
</dbReference>
<dbReference type="SUPFAM" id="SSF51556">
    <property type="entry name" value="Metallo-dependent hydrolases"/>
    <property type="match status" value="1"/>
</dbReference>
<gene>
    <name evidence="2" type="ORF">E6G99_03310</name>
</gene>
<dbReference type="Proteomes" id="UP000318661">
    <property type="component" value="Unassembled WGS sequence"/>
</dbReference>
<name>A0A537LLY2_9BACT</name>
<dbReference type="Pfam" id="PF04909">
    <property type="entry name" value="Amidohydro_2"/>
    <property type="match status" value="1"/>
</dbReference>
<reference evidence="2 3" key="1">
    <citation type="journal article" date="2019" name="Nat. Microbiol.">
        <title>Mediterranean grassland soil C-N compound turnover is dependent on rainfall and depth, and is mediated by genomically divergent microorganisms.</title>
        <authorList>
            <person name="Diamond S."/>
            <person name="Andeer P.F."/>
            <person name="Li Z."/>
            <person name="Crits-Christoph A."/>
            <person name="Burstein D."/>
            <person name="Anantharaman K."/>
            <person name="Lane K.R."/>
            <person name="Thomas B.C."/>
            <person name="Pan C."/>
            <person name="Northen T.R."/>
            <person name="Banfield J.F."/>
        </authorList>
    </citation>
    <scope>NUCLEOTIDE SEQUENCE [LARGE SCALE GENOMIC DNA]</scope>
    <source>
        <strain evidence="2">NP_2</strain>
    </source>
</reference>
<dbReference type="AlphaFoldDB" id="A0A537LLY2"/>
<dbReference type="InterPro" id="IPR006680">
    <property type="entry name" value="Amidohydro-rel"/>
</dbReference>
<dbReference type="PANTHER" id="PTHR43383:SF2">
    <property type="entry name" value="AMIDOHYDROLASE 2 FAMILY PROTEIN"/>
    <property type="match status" value="1"/>
</dbReference>
<dbReference type="InterPro" id="IPR032466">
    <property type="entry name" value="Metal_Hydrolase"/>
</dbReference>
<feature type="domain" description="Amidohydrolase-related" evidence="1">
    <location>
        <begin position="270"/>
        <end position="371"/>
    </location>
</feature>
<protein>
    <recommendedName>
        <fullName evidence="1">Amidohydrolase-related domain-containing protein</fullName>
    </recommendedName>
</protein>
<dbReference type="PANTHER" id="PTHR43383">
    <property type="entry name" value="NODULIN 6"/>
    <property type="match status" value="1"/>
</dbReference>
<organism evidence="2 3">
    <name type="scientific">Candidatus Segetimicrobium genomatis</name>
    <dbReference type="NCBI Taxonomy" id="2569760"/>
    <lineage>
        <taxon>Bacteria</taxon>
        <taxon>Bacillati</taxon>
        <taxon>Candidatus Sysuimicrobiota</taxon>
        <taxon>Candidatus Sysuimicrobiia</taxon>
        <taxon>Candidatus Sysuimicrobiales</taxon>
        <taxon>Candidatus Segetimicrobiaceae</taxon>
        <taxon>Candidatus Segetimicrobium</taxon>
    </lineage>
</organism>
<evidence type="ECO:0000313" key="2">
    <source>
        <dbReference type="EMBL" id="TMJ09011.1"/>
    </source>
</evidence>
<dbReference type="EMBL" id="VBAJ01000071">
    <property type="protein sequence ID" value="TMJ09011.1"/>
    <property type="molecule type" value="Genomic_DNA"/>
</dbReference>
<proteinExistence type="predicted"/>
<comment type="caution">
    <text evidence="2">The sequence shown here is derived from an EMBL/GenBank/DDBJ whole genome shotgun (WGS) entry which is preliminary data.</text>
</comment>
<evidence type="ECO:0000313" key="3">
    <source>
        <dbReference type="Proteomes" id="UP000318661"/>
    </source>
</evidence>
<evidence type="ECO:0000259" key="1">
    <source>
        <dbReference type="Pfam" id="PF04909"/>
    </source>
</evidence>